<keyword evidence="2" id="KW-0255">Endonuclease</keyword>
<sequence>MTNRKIAYWVIPPKTDGEFVAHMEAVLALYAKPYDPDCPVICMDEQPVQLHKETRRPIPATATQPKRVDYEYERAGTACIFMFCEPLVGWRQTTARKRRTKTDWAAEVADLMEGRYADCPKVVLTCDNLNTHTIGAFYETFEPTRARALVERIEFCYTPKHGSWLNVAENELSALTRQCVNGRRFGTIEKLQDEIAAWSTDINNTQRGVDWQMKIEDARCKLTSIYPKIKI</sequence>
<organism evidence="2 3">
    <name type="scientific">Phormidesmis priestleyi Ana</name>
    <dbReference type="NCBI Taxonomy" id="1666911"/>
    <lineage>
        <taxon>Bacteria</taxon>
        <taxon>Bacillati</taxon>
        <taxon>Cyanobacteriota</taxon>
        <taxon>Cyanophyceae</taxon>
        <taxon>Leptolyngbyales</taxon>
        <taxon>Leptolyngbyaceae</taxon>
        <taxon>Phormidesmis</taxon>
    </lineage>
</organism>
<evidence type="ECO:0000313" key="3">
    <source>
        <dbReference type="Proteomes" id="UP000050465"/>
    </source>
</evidence>
<dbReference type="NCBIfam" id="NF033545">
    <property type="entry name" value="transpos_IS630"/>
    <property type="match status" value="1"/>
</dbReference>
<feature type="domain" description="Tc1-like transposase DDE" evidence="1">
    <location>
        <begin position="39"/>
        <end position="192"/>
    </location>
</feature>
<reference evidence="2 3" key="1">
    <citation type="submission" date="2015-09" db="EMBL/GenBank/DDBJ databases">
        <title>Identification and resolution of microdiversity through metagenomic sequencing of parallel consortia.</title>
        <authorList>
            <person name="Nelson W.C."/>
            <person name="Romine M.F."/>
            <person name="Lindemann S.R."/>
        </authorList>
    </citation>
    <scope>NUCLEOTIDE SEQUENCE [LARGE SCALE GENOMIC DNA]</scope>
    <source>
        <strain evidence="2">Ana</strain>
    </source>
</reference>
<dbReference type="STRING" id="1666911.HLUCCA11_23055"/>
<comment type="caution">
    <text evidence="2">The sequence shown here is derived from an EMBL/GenBank/DDBJ whole genome shotgun (WGS) entry which is preliminary data.</text>
</comment>
<gene>
    <name evidence="2" type="ORF">HLUCCA11_23055</name>
</gene>
<evidence type="ECO:0000259" key="1">
    <source>
        <dbReference type="Pfam" id="PF13358"/>
    </source>
</evidence>
<evidence type="ECO:0000313" key="2">
    <source>
        <dbReference type="EMBL" id="KPQ31770.1"/>
    </source>
</evidence>
<protein>
    <submittedName>
        <fullName evidence="2">DDE superfamily endonuclease</fullName>
    </submittedName>
</protein>
<dbReference type="Pfam" id="PF13358">
    <property type="entry name" value="DDE_3"/>
    <property type="match status" value="1"/>
</dbReference>
<proteinExistence type="predicted"/>
<keyword evidence="2" id="KW-0378">Hydrolase</keyword>
<accession>A0A0N8KLS7</accession>
<dbReference type="GO" id="GO:0004519">
    <property type="term" value="F:endonuclease activity"/>
    <property type="evidence" value="ECO:0007669"/>
    <property type="project" value="UniProtKB-KW"/>
</dbReference>
<dbReference type="InterPro" id="IPR047655">
    <property type="entry name" value="Transpos_IS630-like"/>
</dbReference>
<keyword evidence="2" id="KW-0540">Nuclease</keyword>
<name>A0A0N8KLS7_9CYAN</name>
<dbReference type="EMBL" id="LJZR01000084">
    <property type="protein sequence ID" value="KPQ31770.1"/>
    <property type="molecule type" value="Genomic_DNA"/>
</dbReference>
<dbReference type="AlphaFoldDB" id="A0A0N8KLS7"/>
<dbReference type="Proteomes" id="UP000050465">
    <property type="component" value="Unassembled WGS sequence"/>
</dbReference>
<dbReference type="InterPro" id="IPR038717">
    <property type="entry name" value="Tc1-like_DDE_dom"/>
</dbReference>